<evidence type="ECO:0000256" key="1">
    <source>
        <dbReference type="SAM" id="Coils"/>
    </source>
</evidence>
<keyword evidence="3" id="KW-1185">Reference proteome</keyword>
<dbReference type="PANTHER" id="PTHR13520">
    <property type="entry name" value="RAD50-INTERACTING PROTEIN 1 RINT-1"/>
    <property type="match status" value="1"/>
</dbReference>
<dbReference type="Pfam" id="PF04437">
    <property type="entry name" value="RINT1_TIP1"/>
    <property type="match status" value="1"/>
</dbReference>
<dbReference type="PROSITE" id="PS50181">
    <property type="entry name" value="FBOX"/>
    <property type="match status" value="1"/>
</dbReference>
<reference evidence="4" key="1">
    <citation type="submission" date="2022-11" db="UniProtKB">
        <authorList>
            <consortium name="WormBaseParasite"/>
        </authorList>
    </citation>
    <scope>IDENTIFICATION</scope>
</reference>
<keyword evidence="1" id="KW-0175">Coiled coil</keyword>
<sequence length="1176" mass="137695">MLFKLPTESLLDFLKFLDYFNLSVLQQVNRQFYSFIQQYREELALKEFSHLEIISENDVRLSNFRRAVDVVNEVEDRYGSGIYDVELNEEQRKKLICAVETQIPLYLSEVLPDMSQANDVDSFLIFISRKDVDSVQQPQLCLELPYYPETISDLLYIRFWLFQLSQCYFDSINFSCAVFNPSIVQLLFCHFTEGVDLLGPAIQYHAGNVWLNTGSFVNENAEEHQHTLTFVEKYLKVYKKLNLRVHAHFDGLLNFLLFSGWKIKQVVFPYGPGNLNVDLHNLLVYHAEMSKNCLQIIPKICFDNTNDFPWPDLCTKTKIVEEGNVDGGLYFTKYKVENRYYSSVYFLIKICHLFGAQEFKSFEIERIKILRRSFYLKKRKKMSADCSTSKRTSFSSFQQPLNSCTNTSDVEQFRINETIRIRESLADLNSKDLRNYFKGVRKLCDELEARKEDLEVDSIVHQQNLKQMEASLKQLKGNLSSTREKIFNENLLLVNSFNKCNEKIKEAAPELSEKLEILRELQQKQSYLKFLKYFVNLRDEIRRCLRKGNYSLLLDNYRKLRKIPKENIEYLMVKDCRRDYTVKSASLAQFLQLELNSTLFLVFSRIHFPFEEPVDFNTLKPQLVQTAQILKCLRLINIETSPTKNTEKELSPNEEPMELVLGEFDKRFNYHFYGDKKTNLPSKPEWFFSQLSCWAENNLEYFEVYLQPFVDEGFSRILDDRVISACIGSKERLMKLSSEKVTDLFKNEKLIQDRRQLSNLIDECVLFEREMLENFGYLEESEIHVISTLCNFDKVLEAWIRLERDTLSAGVDAILADNNAYEPRYKEAADVDPYLVPNFADSFVILMQSMSERYRSIPDMKIQCRFLKLQLLIVDEFRSRIVRIGQANNHNCFCTPFPQLLNALWYLTLLLDDWSDSPEFVRLQFFLQQHQQINDPHQQQQTSSTTSSSSSQQSTNLINSLARGTFDENASLYRHVWRLWVRNICEQFSELISKKLTTKYSNEKWYDWEGPPKPSEITPSFEPFLRKVKELLEWLSSNISSDSVLTFQHLTNHEIWTALDLCVISQTAFNYRGAAQILYDTTNALIPLLNQCYGKMRGAGVFDVFNEKCISVLSTLRLLSLPPPTAILLKDEIKNIPEQQLDSKLEQFDIIGINKAKVIQIFEQRCDLVAIEKLIS</sequence>
<proteinExistence type="predicted"/>
<dbReference type="GO" id="GO:0006888">
    <property type="term" value="P:endoplasmic reticulum to Golgi vesicle-mediated transport"/>
    <property type="evidence" value="ECO:0007669"/>
    <property type="project" value="InterPro"/>
</dbReference>
<feature type="domain" description="F-box" evidence="2">
    <location>
        <begin position="1"/>
        <end position="48"/>
    </location>
</feature>
<accession>A0A915NYY8</accession>
<dbReference type="WBParaSite" id="scf7180000421465.g6993">
    <property type="protein sequence ID" value="scf7180000421465.g6993"/>
    <property type="gene ID" value="scf7180000421465.g6993"/>
</dbReference>
<dbReference type="GO" id="GO:0060628">
    <property type="term" value="P:regulation of ER to Golgi vesicle-mediated transport"/>
    <property type="evidence" value="ECO:0007669"/>
    <property type="project" value="TreeGrafter"/>
</dbReference>
<evidence type="ECO:0000313" key="4">
    <source>
        <dbReference type="WBParaSite" id="scf7180000421465.g6993"/>
    </source>
</evidence>
<dbReference type="GO" id="GO:0070939">
    <property type="term" value="C:Dsl1/NZR complex"/>
    <property type="evidence" value="ECO:0007669"/>
    <property type="project" value="InterPro"/>
</dbReference>
<protein>
    <submittedName>
        <fullName evidence="4">F-box domain-containing protein</fullName>
    </submittedName>
</protein>
<evidence type="ECO:0000259" key="2">
    <source>
        <dbReference type="PROSITE" id="PS50181"/>
    </source>
</evidence>
<name>A0A915NYY8_9BILA</name>
<dbReference type="PANTHER" id="PTHR13520:SF0">
    <property type="entry name" value="RAD50-INTERACTING PROTEIN 1"/>
    <property type="match status" value="1"/>
</dbReference>
<organism evidence="3 4">
    <name type="scientific">Meloidogyne floridensis</name>
    <dbReference type="NCBI Taxonomy" id="298350"/>
    <lineage>
        <taxon>Eukaryota</taxon>
        <taxon>Metazoa</taxon>
        <taxon>Ecdysozoa</taxon>
        <taxon>Nematoda</taxon>
        <taxon>Chromadorea</taxon>
        <taxon>Rhabditida</taxon>
        <taxon>Tylenchina</taxon>
        <taxon>Tylenchomorpha</taxon>
        <taxon>Tylenchoidea</taxon>
        <taxon>Meloidogynidae</taxon>
        <taxon>Meloidogyninae</taxon>
        <taxon>Meloidogyne</taxon>
    </lineage>
</organism>
<evidence type="ECO:0000313" key="3">
    <source>
        <dbReference type="Proteomes" id="UP000887560"/>
    </source>
</evidence>
<feature type="coiled-coil region" evidence="1">
    <location>
        <begin position="437"/>
        <end position="521"/>
    </location>
</feature>
<dbReference type="InterPro" id="IPR007528">
    <property type="entry name" value="RINT1_Tip20"/>
</dbReference>
<dbReference type="InterPro" id="IPR001810">
    <property type="entry name" value="F-box_dom"/>
</dbReference>
<dbReference type="PROSITE" id="PS51386">
    <property type="entry name" value="RINT1_TIP20"/>
    <property type="match status" value="1"/>
</dbReference>
<dbReference type="AlphaFoldDB" id="A0A915NYY8"/>
<dbReference type="GO" id="GO:0006890">
    <property type="term" value="P:retrograde vesicle-mediated transport, Golgi to endoplasmic reticulum"/>
    <property type="evidence" value="ECO:0007669"/>
    <property type="project" value="InterPro"/>
</dbReference>
<dbReference type="Proteomes" id="UP000887560">
    <property type="component" value="Unplaced"/>
</dbReference>